<reference evidence="2 3" key="1">
    <citation type="journal article" date="2015" name="Genome Biol. Evol.">
        <title>Comparative Genomics of a Bacterivorous Green Alga Reveals Evolutionary Causalities and Consequences of Phago-Mixotrophic Mode of Nutrition.</title>
        <authorList>
            <person name="Burns J.A."/>
            <person name="Paasch A."/>
            <person name="Narechania A."/>
            <person name="Kim E."/>
        </authorList>
    </citation>
    <scope>NUCLEOTIDE SEQUENCE [LARGE SCALE GENOMIC DNA]</scope>
    <source>
        <strain evidence="2 3">PLY_AMNH</strain>
    </source>
</reference>
<keyword evidence="1" id="KW-1133">Transmembrane helix</keyword>
<comment type="caution">
    <text evidence="2">The sequence shown here is derived from an EMBL/GenBank/DDBJ whole genome shotgun (WGS) entry which is preliminary data.</text>
</comment>
<organism evidence="2 3">
    <name type="scientific">Cymbomonas tetramitiformis</name>
    <dbReference type="NCBI Taxonomy" id="36881"/>
    <lineage>
        <taxon>Eukaryota</taxon>
        <taxon>Viridiplantae</taxon>
        <taxon>Chlorophyta</taxon>
        <taxon>Pyramimonadophyceae</taxon>
        <taxon>Pyramimonadales</taxon>
        <taxon>Pyramimonadaceae</taxon>
        <taxon>Cymbomonas</taxon>
    </lineage>
</organism>
<sequence>MIAALEADVDSERLLGNRTIPSLAQDPPRASMGARRRWYTAGMYSLTTLLVFADQNLMAPNLSAIASDFNMSDEEKDVRLGGDIAAAFFLVGTPVSLMVGYLTDKVSRRHLFFAVVLFGEVPCLLTIWVTPPPPYPPPATCPFPFACLSRCLPNPLHIPSCPGPFLFLASLSCF</sequence>
<keyword evidence="1" id="KW-0812">Transmembrane</keyword>
<evidence type="ECO:0000313" key="3">
    <source>
        <dbReference type="Proteomes" id="UP001190700"/>
    </source>
</evidence>
<dbReference type="SUPFAM" id="SSF103473">
    <property type="entry name" value="MFS general substrate transporter"/>
    <property type="match status" value="1"/>
</dbReference>
<feature type="transmembrane region" description="Helical" evidence="1">
    <location>
        <begin position="38"/>
        <end position="58"/>
    </location>
</feature>
<keyword evidence="3" id="KW-1185">Reference proteome</keyword>
<dbReference type="InterPro" id="IPR036259">
    <property type="entry name" value="MFS_trans_sf"/>
</dbReference>
<dbReference type="Proteomes" id="UP001190700">
    <property type="component" value="Unassembled WGS sequence"/>
</dbReference>
<name>A0AAE0FV05_9CHLO</name>
<accession>A0AAE0FV05</accession>
<feature type="transmembrane region" description="Helical" evidence="1">
    <location>
        <begin position="78"/>
        <end position="99"/>
    </location>
</feature>
<keyword evidence="1" id="KW-0472">Membrane</keyword>
<dbReference type="EMBL" id="LGRX02013184">
    <property type="protein sequence ID" value="KAK3266338.1"/>
    <property type="molecule type" value="Genomic_DNA"/>
</dbReference>
<gene>
    <name evidence="2" type="ORF">CYMTET_25032</name>
</gene>
<evidence type="ECO:0008006" key="4">
    <source>
        <dbReference type="Google" id="ProtNLM"/>
    </source>
</evidence>
<evidence type="ECO:0000313" key="2">
    <source>
        <dbReference type="EMBL" id="KAK3266338.1"/>
    </source>
</evidence>
<dbReference type="AlphaFoldDB" id="A0AAE0FV05"/>
<feature type="transmembrane region" description="Helical" evidence="1">
    <location>
        <begin position="111"/>
        <end position="129"/>
    </location>
</feature>
<proteinExistence type="predicted"/>
<evidence type="ECO:0000256" key="1">
    <source>
        <dbReference type="SAM" id="Phobius"/>
    </source>
</evidence>
<dbReference type="Gene3D" id="1.20.1250.20">
    <property type="entry name" value="MFS general substrate transporter like domains"/>
    <property type="match status" value="1"/>
</dbReference>
<protein>
    <recommendedName>
        <fullName evidence="4">Major facilitator superfamily (MFS) profile domain-containing protein</fullName>
    </recommendedName>
</protein>